<evidence type="ECO:0000313" key="2">
    <source>
        <dbReference type="Proteomes" id="UP000018511"/>
    </source>
</evidence>
<protein>
    <submittedName>
        <fullName evidence="1">Uncharacterized protein</fullName>
    </submittedName>
</protein>
<dbReference type="EMBL" id="AXUP01000133">
    <property type="protein sequence ID" value="ESW39642.1"/>
    <property type="molecule type" value="Genomic_DNA"/>
</dbReference>
<evidence type="ECO:0000313" key="1">
    <source>
        <dbReference type="EMBL" id="ESW39642.1"/>
    </source>
</evidence>
<dbReference type="Proteomes" id="UP000018511">
    <property type="component" value="Unassembled WGS sequence"/>
</dbReference>
<name>V7DBB8_9PSED</name>
<sequence length="46" mass="4989">MTGTKDIHSLLTINIRLCLPLSSTGGMDELLFMLGLLACLCRPLRG</sequence>
<accession>V7DBB8</accession>
<dbReference type="AlphaFoldDB" id="V7DBB8"/>
<gene>
    <name evidence="1" type="ORF">O164_10900</name>
</gene>
<comment type="caution">
    <text evidence="1">The sequence shown here is derived from an EMBL/GenBank/DDBJ whole genome shotgun (WGS) entry which is preliminary data.</text>
</comment>
<reference evidence="1 2" key="1">
    <citation type="submission" date="2013-10" db="EMBL/GenBank/DDBJ databases">
        <title>Whole Genome Shotgun Sequence of Pseudomonas taiwanensis SJ9.</title>
        <authorList>
            <person name="Hong S.-J."/>
            <person name="Shin J.-H."/>
        </authorList>
    </citation>
    <scope>NUCLEOTIDE SEQUENCE [LARGE SCALE GENOMIC DNA]</scope>
    <source>
        <strain evidence="1 2">SJ9</strain>
    </source>
</reference>
<organism evidence="1 2">
    <name type="scientific">Pseudomonas taiwanensis SJ9</name>
    <dbReference type="NCBI Taxonomy" id="1388762"/>
    <lineage>
        <taxon>Bacteria</taxon>
        <taxon>Pseudomonadati</taxon>
        <taxon>Pseudomonadota</taxon>
        <taxon>Gammaproteobacteria</taxon>
        <taxon>Pseudomonadales</taxon>
        <taxon>Pseudomonadaceae</taxon>
        <taxon>Pseudomonas</taxon>
    </lineage>
</organism>
<proteinExistence type="predicted"/>